<dbReference type="Proteomes" id="UP000694569">
    <property type="component" value="Unplaced"/>
</dbReference>
<feature type="compositionally biased region" description="Low complexity" evidence="9">
    <location>
        <begin position="42"/>
        <end position="55"/>
    </location>
</feature>
<evidence type="ECO:0000256" key="1">
    <source>
        <dbReference type="ARBA" id="ARBA00004230"/>
    </source>
</evidence>
<feature type="compositionally biased region" description="Polar residues" evidence="9">
    <location>
        <begin position="681"/>
        <end position="690"/>
    </location>
</feature>
<dbReference type="GO" id="GO:0031514">
    <property type="term" value="C:motile cilium"/>
    <property type="evidence" value="ECO:0007669"/>
    <property type="project" value="UniProtKB-SubCell"/>
</dbReference>
<keyword evidence="3" id="KW-0963">Cytoplasm</keyword>
<dbReference type="SMART" id="SM00698">
    <property type="entry name" value="MORN"/>
    <property type="match status" value="9"/>
</dbReference>
<feature type="region of interest" description="Disordered" evidence="9">
    <location>
        <begin position="16"/>
        <end position="74"/>
    </location>
</feature>
<dbReference type="GeneTree" id="ENSGT00940000159899"/>
<dbReference type="CDD" id="cd22249">
    <property type="entry name" value="UDM1_RNF168_RNF169-like"/>
    <property type="match status" value="1"/>
</dbReference>
<evidence type="ECO:0000256" key="6">
    <source>
        <dbReference type="ARBA" id="ARBA00023069"/>
    </source>
</evidence>
<evidence type="ECO:0000256" key="4">
    <source>
        <dbReference type="ARBA" id="ARBA00022737"/>
    </source>
</evidence>
<feature type="compositionally biased region" description="Polar residues" evidence="9">
    <location>
        <begin position="832"/>
        <end position="845"/>
    </location>
</feature>
<keyword evidence="11" id="KW-1185">Reference proteome</keyword>
<dbReference type="InterPro" id="IPR003409">
    <property type="entry name" value="MORN"/>
</dbReference>
<organism evidence="10 11">
    <name type="scientific">Leptobrachium leishanense</name>
    <name type="common">Leishan spiny toad</name>
    <dbReference type="NCBI Taxonomy" id="445787"/>
    <lineage>
        <taxon>Eukaryota</taxon>
        <taxon>Metazoa</taxon>
        <taxon>Chordata</taxon>
        <taxon>Craniata</taxon>
        <taxon>Vertebrata</taxon>
        <taxon>Euteleostomi</taxon>
        <taxon>Amphibia</taxon>
        <taxon>Batrachia</taxon>
        <taxon>Anura</taxon>
        <taxon>Pelobatoidea</taxon>
        <taxon>Megophryidae</taxon>
        <taxon>Leptobrachium</taxon>
    </lineage>
</organism>
<feature type="region of interest" description="Disordered" evidence="9">
    <location>
        <begin position="676"/>
        <end position="702"/>
    </location>
</feature>
<evidence type="ECO:0000313" key="11">
    <source>
        <dbReference type="Proteomes" id="UP000694569"/>
    </source>
</evidence>
<evidence type="ECO:0000256" key="3">
    <source>
        <dbReference type="ARBA" id="ARBA00022490"/>
    </source>
</evidence>
<dbReference type="PANTHER" id="PTHR46613:SF1">
    <property type="entry name" value="RADIAL SPOKE HEAD 10 HOMOLOG B-RELATED"/>
    <property type="match status" value="1"/>
</dbReference>
<feature type="compositionally biased region" description="Basic and acidic residues" evidence="9">
    <location>
        <begin position="60"/>
        <end position="70"/>
    </location>
</feature>
<keyword evidence="7" id="KW-0206">Cytoskeleton</keyword>
<accession>A0A8C5PUI3</accession>
<keyword evidence="5" id="KW-0282">Flagellum</keyword>
<evidence type="ECO:0000256" key="9">
    <source>
        <dbReference type="SAM" id="MobiDB-lite"/>
    </source>
</evidence>
<evidence type="ECO:0000256" key="5">
    <source>
        <dbReference type="ARBA" id="ARBA00022846"/>
    </source>
</evidence>
<evidence type="ECO:0000313" key="10">
    <source>
        <dbReference type="Ensembl" id="ENSLLEP00000028203.1"/>
    </source>
</evidence>
<proteinExistence type="predicted"/>
<protein>
    <recommendedName>
        <fullName evidence="12">Radial spoke head 10 homolog B</fullName>
    </recommendedName>
</protein>
<reference evidence="10" key="2">
    <citation type="submission" date="2025-09" db="UniProtKB">
        <authorList>
            <consortium name="Ensembl"/>
        </authorList>
    </citation>
    <scope>IDENTIFICATION</scope>
</reference>
<reference evidence="10" key="1">
    <citation type="submission" date="2025-08" db="UniProtKB">
        <authorList>
            <consortium name="Ensembl"/>
        </authorList>
    </citation>
    <scope>IDENTIFICATION</scope>
</reference>
<evidence type="ECO:0000256" key="8">
    <source>
        <dbReference type="ARBA" id="ARBA00023273"/>
    </source>
</evidence>
<dbReference type="GO" id="GO:0005930">
    <property type="term" value="C:axoneme"/>
    <property type="evidence" value="ECO:0007669"/>
    <property type="project" value="UniProtKB-SubCell"/>
</dbReference>
<keyword evidence="4" id="KW-0677">Repeat</keyword>
<evidence type="ECO:0008006" key="12">
    <source>
        <dbReference type="Google" id="ProtNLM"/>
    </source>
</evidence>
<dbReference type="PANTHER" id="PTHR46613">
    <property type="entry name" value="RADIAL SPOKE HEAD 10 HOMOLOG B-RELATED"/>
    <property type="match status" value="1"/>
</dbReference>
<sequence length="851" mass="97390">MSIYISCCSWTKLQKMGKTKKKEVKKSDKSNLELPEDNSKISSPSVTPVEESPSSLPKSLRHDKPTKQEEAPIEDPVFEVYEEPVLASLVVERYEGDTVHGLYEGEGVARFKGGNVYRGTFCEGFMHGKGTYTWADGVTYQGEFHMNFPMGQGIYTWPNGIRYEGQVSKAIRNGKGLLLSSDRHVLYVGEWYRGARHGKGTIYYNPEQTSWYEGDWVKNKKEGWGIQCFKSGNIYEGHWKNNNFSGEGIMKWLSSNEEYSGQWLNGIQNGHGTHTWFIKRVPGSQYSLRNKYVGNFVNGQRQGHGLFYYANGAMYDGEWKNNKKHGMGKFIFKNGKIYVGEFVEDQIAEFPNFKYDRVNTPDLSGIRTRSPRGEEKLSISRSSPAVPSLSGSYIELDISSLLNMFPENEQEEELKQVEYRILRNLTELRKIYKFYSSLGSQNASDNAFVMTKLQFWRFLKDCRFHHHNLTLTEMDRLLVADNVESEPVLHSPYTTMLLRTFLTNIIYLAYHICQKQIPKKCSSIADCLSKILTENILPHAKNVNGFLFCDPQKTQHAMCYMDNCWSIYSSCCQPNTSAPYEPTMTMRHFVWTMKDLNIIGEELTITHLVDILAADDPSVRNSNEINLEMELTFLEFFEALLGCAVVCVTSDLAELSITEMPIAQCHRTEIDEVDSRGTELQPDNLSQVNSPCVPEGKDPDHNVMGTGKCQIRSTPSDSTKNLQRETGDDKWFHQISLFFTKMFFPAHEYTEQLKQEIPKIRARRAELARIQQLEEEEEARLKALKDEEEARRILQLETDKANAVTEEEQIDKETGDEQKSIQCPATPKEEPQSIQQPSSAKTNQGSKKKKK</sequence>
<feature type="region of interest" description="Disordered" evidence="9">
    <location>
        <begin position="798"/>
        <end position="851"/>
    </location>
</feature>
<keyword evidence="8" id="KW-0966">Cell projection</keyword>
<dbReference type="SUPFAM" id="SSF82185">
    <property type="entry name" value="Histone H3 K4-specific methyltransferase SET7/9 N-terminal domain"/>
    <property type="match status" value="3"/>
</dbReference>
<dbReference type="OrthoDB" id="294378at2759"/>
<dbReference type="AlphaFoldDB" id="A0A8C5PUI3"/>
<dbReference type="Pfam" id="PF02493">
    <property type="entry name" value="MORN"/>
    <property type="match status" value="10"/>
</dbReference>
<dbReference type="Gene3D" id="2.20.110.10">
    <property type="entry name" value="Histone H3 K4-specific methyltransferase SET7/9 N-terminal domain"/>
    <property type="match status" value="4"/>
</dbReference>
<evidence type="ECO:0000256" key="2">
    <source>
        <dbReference type="ARBA" id="ARBA00004430"/>
    </source>
</evidence>
<keyword evidence="6" id="KW-0969">Cilium</keyword>
<dbReference type="Ensembl" id="ENSLLET00000029306.1">
    <property type="protein sequence ID" value="ENSLLEP00000028203.1"/>
    <property type="gene ID" value="ENSLLEG00000017930.1"/>
</dbReference>
<comment type="subcellular location">
    <subcellularLocation>
        <location evidence="1">Cell projection</location>
        <location evidence="1">Cilium</location>
        <location evidence="1">Flagellum</location>
    </subcellularLocation>
    <subcellularLocation>
        <location evidence="2">Cytoplasm</location>
        <location evidence="2">Cytoskeleton</location>
        <location evidence="2">Cilium axoneme</location>
    </subcellularLocation>
</comment>
<name>A0A8C5PUI3_9ANUR</name>
<evidence type="ECO:0000256" key="7">
    <source>
        <dbReference type="ARBA" id="ARBA00023212"/>
    </source>
</evidence>